<dbReference type="AlphaFoldDB" id="A0A0C4DZ36"/>
<evidence type="ECO:0000313" key="3">
    <source>
        <dbReference type="Proteomes" id="UP000011715"/>
    </source>
</evidence>
<gene>
    <name evidence="1" type="ORF">MAPG_05324</name>
</gene>
<dbReference type="EMBL" id="GL876969">
    <property type="protein sequence ID" value="KLU86309.1"/>
    <property type="molecule type" value="Genomic_DNA"/>
</dbReference>
<dbReference type="EnsemblFungi" id="MAPG_05324T0">
    <property type="protein sequence ID" value="MAPG_05324T0"/>
    <property type="gene ID" value="MAPG_05324"/>
</dbReference>
<accession>A0A0C4DZ36</accession>
<reference evidence="3" key="1">
    <citation type="submission" date="2010-05" db="EMBL/GenBank/DDBJ databases">
        <title>The genome sequence of Magnaporthe poae strain ATCC 64411.</title>
        <authorList>
            <person name="Ma L.-J."/>
            <person name="Dead R."/>
            <person name="Young S."/>
            <person name="Zeng Q."/>
            <person name="Koehrsen M."/>
            <person name="Alvarado L."/>
            <person name="Berlin A."/>
            <person name="Chapman S.B."/>
            <person name="Chen Z."/>
            <person name="Freedman E."/>
            <person name="Gellesch M."/>
            <person name="Goldberg J."/>
            <person name="Griggs A."/>
            <person name="Gujja S."/>
            <person name="Heilman E.R."/>
            <person name="Heiman D."/>
            <person name="Hepburn T."/>
            <person name="Howarth C."/>
            <person name="Jen D."/>
            <person name="Larson L."/>
            <person name="Mehta T."/>
            <person name="Neiman D."/>
            <person name="Pearson M."/>
            <person name="Roberts A."/>
            <person name="Saif S."/>
            <person name="Shea T."/>
            <person name="Shenoy N."/>
            <person name="Sisk P."/>
            <person name="Stolte C."/>
            <person name="Sykes S."/>
            <person name="Walk T."/>
            <person name="White J."/>
            <person name="Yandava C."/>
            <person name="Haas B."/>
            <person name="Nusbaum C."/>
            <person name="Birren B."/>
        </authorList>
    </citation>
    <scope>NUCLEOTIDE SEQUENCE [LARGE SCALE GENOMIC DNA]</scope>
    <source>
        <strain evidence="3">ATCC 64411 / 73-15</strain>
    </source>
</reference>
<dbReference type="EMBL" id="ADBL01001260">
    <property type="status" value="NOT_ANNOTATED_CDS"/>
    <property type="molecule type" value="Genomic_DNA"/>
</dbReference>
<reference evidence="1" key="2">
    <citation type="submission" date="2010-05" db="EMBL/GenBank/DDBJ databases">
        <title>The Genome Sequence of Magnaporthe poae strain ATCC 64411.</title>
        <authorList>
            <consortium name="The Broad Institute Genome Sequencing Platform"/>
            <consortium name="Broad Institute Genome Sequencing Center for Infectious Disease"/>
            <person name="Ma L.-J."/>
            <person name="Dead R."/>
            <person name="Young S."/>
            <person name="Zeng Q."/>
            <person name="Koehrsen M."/>
            <person name="Alvarado L."/>
            <person name="Berlin A."/>
            <person name="Chapman S.B."/>
            <person name="Chen Z."/>
            <person name="Freedman E."/>
            <person name="Gellesch M."/>
            <person name="Goldberg J."/>
            <person name="Griggs A."/>
            <person name="Gujja S."/>
            <person name="Heilman E.R."/>
            <person name="Heiman D."/>
            <person name="Hepburn T."/>
            <person name="Howarth C."/>
            <person name="Jen D."/>
            <person name="Larson L."/>
            <person name="Mehta T."/>
            <person name="Neiman D."/>
            <person name="Pearson M."/>
            <person name="Roberts A."/>
            <person name="Saif S."/>
            <person name="Shea T."/>
            <person name="Shenoy N."/>
            <person name="Sisk P."/>
            <person name="Stolte C."/>
            <person name="Sykes S."/>
            <person name="Walk T."/>
            <person name="White J."/>
            <person name="Yandava C."/>
            <person name="Haas B."/>
            <person name="Nusbaum C."/>
            <person name="Birren B."/>
        </authorList>
    </citation>
    <scope>NUCLEOTIDE SEQUENCE</scope>
    <source>
        <strain evidence="1">ATCC 64411</strain>
    </source>
</reference>
<organism evidence="2 3">
    <name type="scientific">Magnaporthiopsis poae (strain ATCC 64411 / 73-15)</name>
    <name type="common">Kentucky bluegrass fungus</name>
    <name type="synonym">Magnaporthe poae</name>
    <dbReference type="NCBI Taxonomy" id="644358"/>
    <lineage>
        <taxon>Eukaryota</taxon>
        <taxon>Fungi</taxon>
        <taxon>Dikarya</taxon>
        <taxon>Ascomycota</taxon>
        <taxon>Pezizomycotina</taxon>
        <taxon>Sordariomycetes</taxon>
        <taxon>Sordariomycetidae</taxon>
        <taxon>Magnaporthales</taxon>
        <taxon>Magnaporthaceae</taxon>
        <taxon>Magnaporthiopsis</taxon>
    </lineage>
</organism>
<reference evidence="2" key="4">
    <citation type="journal article" date="2015" name="G3 (Bethesda)">
        <title>Genome sequences of three phytopathogenic species of the Magnaporthaceae family of fungi.</title>
        <authorList>
            <person name="Okagaki L.H."/>
            <person name="Nunes C.C."/>
            <person name="Sailsbery J."/>
            <person name="Clay B."/>
            <person name="Brown D."/>
            <person name="John T."/>
            <person name="Oh Y."/>
            <person name="Young N."/>
            <person name="Fitzgerald M."/>
            <person name="Haas B.J."/>
            <person name="Zeng Q."/>
            <person name="Young S."/>
            <person name="Adiconis X."/>
            <person name="Fan L."/>
            <person name="Levin J.Z."/>
            <person name="Mitchell T.K."/>
            <person name="Okubara P.A."/>
            <person name="Farman M.L."/>
            <person name="Kohn L.M."/>
            <person name="Birren B."/>
            <person name="Ma L.-J."/>
            <person name="Dean R.A."/>
        </authorList>
    </citation>
    <scope>NUCLEOTIDE SEQUENCE</scope>
    <source>
        <strain evidence="2">ATCC 64411 / 73-15</strain>
    </source>
</reference>
<keyword evidence="3" id="KW-1185">Reference proteome</keyword>
<dbReference type="VEuPathDB" id="FungiDB:MAPG_05324"/>
<reference evidence="2" key="5">
    <citation type="submission" date="2015-06" db="UniProtKB">
        <authorList>
            <consortium name="EnsemblFungi"/>
        </authorList>
    </citation>
    <scope>IDENTIFICATION</scope>
    <source>
        <strain evidence="2">ATCC 64411</strain>
    </source>
</reference>
<protein>
    <submittedName>
        <fullName evidence="1 2">Uncharacterized protein</fullName>
    </submittedName>
</protein>
<evidence type="ECO:0000313" key="2">
    <source>
        <dbReference type="EnsemblFungi" id="MAPG_05324T0"/>
    </source>
</evidence>
<evidence type="ECO:0000313" key="1">
    <source>
        <dbReference type="EMBL" id="KLU86309.1"/>
    </source>
</evidence>
<sequence length="88" mass="9408">MSLTIMSGSIYMGYSVSTAVGAYIGAPGHTKDISDVPPRAKFRVGRGVQSYICGEDGTTIARTLSQFFRRGSEHQFDTPGKMGDSARA</sequence>
<proteinExistence type="predicted"/>
<reference evidence="1" key="3">
    <citation type="submission" date="2011-03" db="EMBL/GenBank/DDBJ databases">
        <title>Annotation of Magnaporthe poae ATCC 64411.</title>
        <authorList>
            <person name="Ma L.-J."/>
            <person name="Dead R."/>
            <person name="Young S.K."/>
            <person name="Zeng Q."/>
            <person name="Gargeya S."/>
            <person name="Fitzgerald M."/>
            <person name="Haas B."/>
            <person name="Abouelleil A."/>
            <person name="Alvarado L."/>
            <person name="Arachchi H.M."/>
            <person name="Berlin A."/>
            <person name="Brown A."/>
            <person name="Chapman S.B."/>
            <person name="Chen Z."/>
            <person name="Dunbar C."/>
            <person name="Freedman E."/>
            <person name="Gearin G."/>
            <person name="Gellesch M."/>
            <person name="Goldberg J."/>
            <person name="Griggs A."/>
            <person name="Gujja S."/>
            <person name="Heiman D."/>
            <person name="Howarth C."/>
            <person name="Larson L."/>
            <person name="Lui A."/>
            <person name="MacDonald P.J.P."/>
            <person name="Mehta T."/>
            <person name="Montmayeur A."/>
            <person name="Murphy C."/>
            <person name="Neiman D."/>
            <person name="Pearson M."/>
            <person name="Priest M."/>
            <person name="Roberts A."/>
            <person name="Saif S."/>
            <person name="Shea T."/>
            <person name="Shenoy N."/>
            <person name="Sisk P."/>
            <person name="Stolte C."/>
            <person name="Sykes S."/>
            <person name="Yandava C."/>
            <person name="Wortman J."/>
            <person name="Nusbaum C."/>
            <person name="Birren B."/>
        </authorList>
    </citation>
    <scope>NUCLEOTIDE SEQUENCE</scope>
    <source>
        <strain evidence="1">ATCC 64411</strain>
    </source>
</reference>
<dbReference type="Proteomes" id="UP000011715">
    <property type="component" value="Unassembled WGS sequence"/>
</dbReference>
<name>A0A0C4DZ36_MAGP6</name>